<keyword evidence="1" id="KW-0805">Transcription regulation</keyword>
<accession>A0ABP8FMA6</accession>
<dbReference type="SUPFAM" id="SSF46689">
    <property type="entry name" value="Homeodomain-like"/>
    <property type="match status" value="2"/>
</dbReference>
<dbReference type="InterPro" id="IPR018060">
    <property type="entry name" value="HTH_AraC"/>
</dbReference>
<dbReference type="Proteomes" id="UP001501207">
    <property type="component" value="Unassembled WGS sequence"/>
</dbReference>
<feature type="domain" description="HTH araC/xylS-type" evidence="4">
    <location>
        <begin position="194"/>
        <end position="292"/>
    </location>
</feature>
<evidence type="ECO:0000256" key="1">
    <source>
        <dbReference type="ARBA" id="ARBA00023015"/>
    </source>
</evidence>
<dbReference type="PANTHER" id="PTHR43280:SF30">
    <property type="entry name" value="MMSAB OPERON REGULATORY PROTEIN"/>
    <property type="match status" value="1"/>
</dbReference>
<dbReference type="Gene3D" id="1.10.10.60">
    <property type="entry name" value="Homeodomain-like"/>
    <property type="match status" value="2"/>
</dbReference>
<protein>
    <submittedName>
        <fullName evidence="5">AraC family transcriptional regulator</fullName>
    </submittedName>
</protein>
<organism evidence="5 6">
    <name type="scientific">Compostibacter hankyongensis</name>
    <dbReference type="NCBI Taxonomy" id="1007089"/>
    <lineage>
        <taxon>Bacteria</taxon>
        <taxon>Pseudomonadati</taxon>
        <taxon>Bacteroidota</taxon>
        <taxon>Chitinophagia</taxon>
        <taxon>Chitinophagales</taxon>
        <taxon>Chitinophagaceae</taxon>
        <taxon>Compostibacter</taxon>
    </lineage>
</organism>
<dbReference type="EMBL" id="BAABFN010000002">
    <property type="protein sequence ID" value="GAA4307013.1"/>
    <property type="molecule type" value="Genomic_DNA"/>
</dbReference>
<dbReference type="PANTHER" id="PTHR43280">
    <property type="entry name" value="ARAC-FAMILY TRANSCRIPTIONAL REGULATOR"/>
    <property type="match status" value="1"/>
</dbReference>
<keyword evidence="2" id="KW-0238">DNA-binding</keyword>
<dbReference type="Gene3D" id="2.60.120.280">
    <property type="entry name" value="Regulatory protein AraC"/>
    <property type="match status" value="1"/>
</dbReference>
<name>A0ABP8FMA6_9BACT</name>
<evidence type="ECO:0000259" key="4">
    <source>
        <dbReference type="PROSITE" id="PS01124"/>
    </source>
</evidence>
<evidence type="ECO:0000313" key="6">
    <source>
        <dbReference type="Proteomes" id="UP001501207"/>
    </source>
</evidence>
<evidence type="ECO:0000256" key="2">
    <source>
        <dbReference type="ARBA" id="ARBA00023125"/>
    </source>
</evidence>
<dbReference type="Pfam" id="PF02311">
    <property type="entry name" value="AraC_binding"/>
    <property type="match status" value="1"/>
</dbReference>
<sequence length="302" mass="34737">MYNDPFSQVKYLAEDDAGAHWGLAVTTAGFQSISPHSGYPPQGHPSPYRFHPARGRVLPEYQLVYVTRGAGLFTSRHAGPVELKAGALMVLFPDEWHTYYPDTKSGWDTYWVGFKGSFPGSDPCHRFFSEKEPVYQVGLNEQLVDLFRQSIDLAQLERTGYQEIIAGVLMHLLGLVYYINRNRPVDDEMQSRMEHARMIMRQHPGGTISPESIAASLNMSYSWFRKMFRKYTGFAPAQYQLQLKLLEAKKMLVHSTRPVKEIAFLLDFESVNYFTVFFRQKTSLTPTAYREKYYGRPEGTEE</sequence>
<comment type="caution">
    <text evidence="5">The sequence shown here is derived from an EMBL/GenBank/DDBJ whole genome shotgun (WGS) entry which is preliminary data.</text>
</comment>
<evidence type="ECO:0000313" key="5">
    <source>
        <dbReference type="EMBL" id="GAA4307013.1"/>
    </source>
</evidence>
<dbReference type="SUPFAM" id="SSF51215">
    <property type="entry name" value="Regulatory protein AraC"/>
    <property type="match status" value="1"/>
</dbReference>
<keyword evidence="3" id="KW-0804">Transcription</keyword>
<gene>
    <name evidence="5" type="ORF">GCM10023143_13280</name>
</gene>
<dbReference type="InterPro" id="IPR009057">
    <property type="entry name" value="Homeodomain-like_sf"/>
</dbReference>
<dbReference type="SMART" id="SM00342">
    <property type="entry name" value="HTH_ARAC"/>
    <property type="match status" value="1"/>
</dbReference>
<reference evidence="6" key="1">
    <citation type="journal article" date="2019" name="Int. J. Syst. Evol. Microbiol.">
        <title>The Global Catalogue of Microorganisms (GCM) 10K type strain sequencing project: providing services to taxonomists for standard genome sequencing and annotation.</title>
        <authorList>
            <consortium name="The Broad Institute Genomics Platform"/>
            <consortium name="The Broad Institute Genome Sequencing Center for Infectious Disease"/>
            <person name="Wu L."/>
            <person name="Ma J."/>
        </authorList>
    </citation>
    <scope>NUCLEOTIDE SEQUENCE [LARGE SCALE GENOMIC DNA]</scope>
    <source>
        <strain evidence="6">JCM 17664</strain>
    </source>
</reference>
<dbReference type="PROSITE" id="PS01124">
    <property type="entry name" value="HTH_ARAC_FAMILY_2"/>
    <property type="match status" value="1"/>
</dbReference>
<proteinExistence type="predicted"/>
<dbReference type="Pfam" id="PF12833">
    <property type="entry name" value="HTH_18"/>
    <property type="match status" value="1"/>
</dbReference>
<dbReference type="InterPro" id="IPR037923">
    <property type="entry name" value="HTH-like"/>
</dbReference>
<evidence type="ECO:0000256" key="3">
    <source>
        <dbReference type="ARBA" id="ARBA00023163"/>
    </source>
</evidence>
<dbReference type="RefSeq" id="WP_344977402.1">
    <property type="nucleotide sequence ID" value="NZ_BAABFN010000002.1"/>
</dbReference>
<keyword evidence="6" id="KW-1185">Reference proteome</keyword>
<dbReference type="InterPro" id="IPR003313">
    <property type="entry name" value="AraC-bd"/>
</dbReference>